<keyword evidence="3 5" id="KW-1133">Transmembrane helix</keyword>
<reference evidence="7 8" key="1">
    <citation type="journal article" date="2024" name="J. Plant Pathol.">
        <title>Sequence and assembly of the genome of Seiridium unicorne, isolate CBS 538.82, causal agent of cypress canker disease.</title>
        <authorList>
            <person name="Scali E."/>
            <person name="Rocca G.D."/>
            <person name="Danti R."/>
            <person name="Garbelotto M."/>
            <person name="Barberini S."/>
            <person name="Baroncelli R."/>
            <person name="Emiliani G."/>
        </authorList>
    </citation>
    <scope>NUCLEOTIDE SEQUENCE [LARGE SCALE GENOMIC DNA]</scope>
    <source>
        <strain evidence="7 8">BM-138-508</strain>
    </source>
</reference>
<organism evidence="7 8">
    <name type="scientific">Seiridium unicorne</name>
    <dbReference type="NCBI Taxonomy" id="138068"/>
    <lineage>
        <taxon>Eukaryota</taxon>
        <taxon>Fungi</taxon>
        <taxon>Dikarya</taxon>
        <taxon>Ascomycota</taxon>
        <taxon>Pezizomycotina</taxon>
        <taxon>Sordariomycetes</taxon>
        <taxon>Xylariomycetidae</taxon>
        <taxon>Amphisphaeriales</taxon>
        <taxon>Sporocadaceae</taxon>
        <taxon>Seiridium</taxon>
    </lineage>
</organism>
<dbReference type="EMBL" id="JARVKF010000157">
    <property type="protein sequence ID" value="KAK9421759.1"/>
    <property type="molecule type" value="Genomic_DNA"/>
</dbReference>
<dbReference type="Proteomes" id="UP001408356">
    <property type="component" value="Unassembled WGS sequence"/>
</dbReference>
<evidence type="ECO:0000256" key="4">
    <source>
        <dbReference type="ARBA" id="ARBA00023136"/>
    </source>
</evidence>
<feature type="transmembrane region" description="Helical" evidence="5">
    <location>
        <begin position="330"/>
        <end position="350"/>
    </location>
</feature>
<comment type="subcellular location">
    <subcellularLocation>
        <location evidence="1">Membrane</location>
        <topology evidence="1">Multi-pass membrane protein</topology>
    </subcellularLocation>
</comment>
<proteinExistence type="predicted"/>
<evidence type="ECO:0000256" key="2">
    <source>
        <dbReference type="ARBA" id="ARBA00022692"/>
    </source>
</evidence>
<keyword evidence="2 5" id="KW-0812">Transmembrane</keyword>
<feature type="transmembrane region" description="Helical" evidence="5">
    <location>
        <begin position="503"/>
        <end position="527"/>
    </location>
</feature>
<feature type="transmembrane region" description="Helical" evidence="5">
    <location>
        <begin position="126"/>
        <end position="142"/>
    </location>
</feature>
<evidence type="ECO:0000313" key="7">
    <source>
        <dbReference type="EMBL" id="KAK9421759.1"/>
    </source>
</evidence>
<comment type="caution">
    <text evidence="7">The sequence shown here is derived from an EMBL/GenBank/DDBJ whole genome shotgun (WGS) entry which is preliminary data.</text>
</comment>
<dbReference type="InterPro" id="IPR020846">
    <property type="entry name" value="MFS_dom"/>
</dbReference>
<dbReference type="Pfam" id="PF00083">
    <property type="entry name" value="Sugar_tr"/>
    <property type="match status" value="1"/>
</dbReference>
<name>A0ABR2V4B1_9PEZI</name>
<dbReference type="InterPro" id="IPR036259">
    <property type="entry name" value="MFS_trans_sf"/>
</dbReference>
<accession>A0ABR2V4B1</accession>
<gene>
    <name evidence="7" type="ORF">SUNI508_05360</name>
</gene>
<feature type="transmembrane region" description="Helical" evidence="5">
    <location>
        <begin position="231"/>
        <end position="250"/>
    </location>
</feature>
<dbReference type="PROSITE" id="PS50850">
    <property type="entry name" value="MFS"/>
    <property type="match status" value="1"/>
</dbReference>
<feature type="transmembrane region" description="Helical" evidence="5">
    <location>
        <begin position="406"/>
        <end position="423"/>
    </location>
</feature>
<keyword evidence="8" id="KW-1185">Reference proteome</keyword>
<evidence type="ECO:0000256" key="5">
    <source>
        <dbReference type="SAM" id="Phobius"/>
    </source>
</evidence>
<dbReference type="InterPro" id="IPR005828">
    <property type="entry name" value="MFS_sugar_transport-like"/>
</dbReference>
<dbReference type="Gene3D" id="1.20.1250.20">
    <property type="entry name" value="MFS general substrate transporter like domains"/>
    <property type="match status" value="2"/>
</dbReference>
<dbReference type="PANTHER" id="PTHR24064">
    <property type="entry name" value="SOLUTE CARRIER FAMILY 22 MEMBER"/>
    <property type="match status" value="1"/>
</dbReference>
<feature type="transmembrane region" description="Helical" evidence="5">
    <location>
        <begin position="435"/>
        <end position="456"/>
    </location>
</feature>
<dbReference type="InterPro" id="IPR005829">
    <property type="entry name" value="Sugar_transporter_CS"/>
</dbReference>
<evidence type="ECO:0000259" key="6">
    <source>
        <dbReference type="PROSITE" id="PS50850"/>
    </source>
</evidence>
<keyword evidence="4 5" id="KW-0472">Membrane</keyword>
<dbReference type="PROSITE" id="PS00216">
    <property type="entry name" value="SUGAR_TRANSPORT_1"/>
    <property type="match status" value="1"/>
</dbReference>
<feature type="transmembrane region" description="Helical" evidence="5">
    <location>
        <begin position="468"/>
        <end position="491"/>
    </location>
</feature>
<dbReference type="CDD" id="cd17364">
    <property type="entry name" value="MFS_PhT"/>
    <property type="match status" value="1"/>
</dbReference>
<feature type="transmembrane region" description="Helical" evidence="5">
    <location>
        <begin position="381"/>
        <end position="399"/>
    </location>
</feature>
<feature type="domain" description="Major facilitator superfamily (MFS) profile" evidence="6">
    <location>
        <begin position="40"/>
        <end position="531"/>
    </location>
</feature>
<dbReference type="SUPFAM" id="SSF103473">
    <property type="entry name" value="MFS general substrate transporter"/>
    <property type="match status" value="1"/>
</dbReference>
<evidence type="ECO:0000256" key="1">
    <source>
        <dbReference type="ARBA" id="ARBA00004141"/>
    </source>
</evidence>
<evidence type="ECO:0000313" key="8">
    <source>
        <dbReference type="Proteomes" id="UP001408356"/>
    </source>
</evidence>
<sequence>MPVWEEHSYTRKDEDGNIISLEEYEARHHAKAFNWADFKLYLICGVGFMLDSYDLFIVNLASPIWAYEFFSSGDINGVTSPKAPTIPFLVRGAVNAAANIGNVFGQISFGFLGDAFGRKFVYGKELIIAIVGIIMIISLPTRNVSGLTNGVSKMWWLFGFRFLLGVGIGGDYPMSAAIVAERSTLANRGRMLGWIFSNQGWGTLAASVITCILLAIFKHPLTSGAFSQIDAIWRLQVGLALIPCFALLYFRLTMPESRKFLQSVELSSVGKSSSSTLGSTDKHDSPVLGDSVADNSVHDHRTSVAQGASEPSKNAQLSAFVEYFKKPRHALTLFGCAFSWFLVDVAFYGINLNQSVILADIGYATGTSPYDYLLKNAEGNLIIAVAGYVPGYFLTIAFIELLGRKWIQIQGFLVTALMFGILAGANESLPAGGRFALIIIAQLFFNFGPNATTFIVPGEVFPSRVRGFAHGFCAAVGKLGAILSGIGFNWWSQTDKHAYPGAIGLSGVLWIFFAFELLGAIVTFFCVPETRGMDADAIDYEENKSRLAA</sequence>
<feature type="transmembrane region" description="Helical" evidence="5">
    <location>
        <begin position="154"/>
        <end position="180"/>
    </location>
</feature>
<evidence type="ECO:0000256" key="3">
    <source>
        <dbReference type="ARBA" id="ARBA00022989"/>
    </source>
</evidence>
<feature type="transmembrane region" description="Helical" evidence="5">
    <location>
        <begin position="201"/>
        <end position="219"/>
    </location>
</feature>
<dbReference type="PROSITE" id="PS00217">
    <property type="entry name" value="SUGAR_TRANSPORT_2"/>
    <property type="match status" value="1"/>
</dbReference>
<protein>
    <submittedName>
        <fullName evidence="7">MFS general substrate transporter</fullName>
    </submittedName>
</protein>